<evidence type="ECO:0000313" key="2">
    <source>
        <dbReference type="EMBL" id="CAD7281999.1"/>
    </source>
</evidence>
<gene>
    <name evidence="2" type="ORF">NMOB1V02_LOCUS9631</name>
</gene>
<keyword evidence="1" id="KW-0472">Membrane</keyword>
<keyword evidence="1" id="KW-0812">Transmembrane</keyword>
<feature type="transmembrane region" description="Helical" evidence="1">
    <location>
        <begin position="6"/>
        <end position="23"/>
    </location>
</feature>
<dbReference type="AlphaFoldDB" id="A0A7R9BWZ8"/>
<sequence length="133" mass="14937">MTILTVYWVFYLLLTLVLIWGAYAENQWMLAPWLLGEVLRIVMSQLLGLTAILKVDNWADMLQNATWSLPENSTLLAASDNLYLHINVPGILALLGVLVSFYFILIVYSFFEELRAKANAVVPIPKAPAKPDA</sequence>
<dbReference type="EMBL" id="OA885396">
    <property type="protein sequence ID" value="CAD7281999.1"/>
    <property type="molecule type" value="Genomic_DNA"/>
</dbReference>
<name>A0A7R9BWZ8_9CRUS</name>
<organism evidence="2">
    <name type="scientific">Notodromas monacha</name>
    <dbReference type="NCBI Taxonomy" id="399045"/>
    <lineage>
        <taxon>Eukaryota</taxon>
        <taxon>Metazoa</taxon>
        <taxon>Ecdysozoa</taxon>
        <taxon>Arthropoda</taxon>
        <taxon>Crustacea</taxon>
        <taxon>Oligostraca</taxon>
        <taxon>Ostracoda</taxon>
        <taxon>Podocopa</taxon>
        <taxon>Podocopida</taxon>
        <taxon>Cypridocopina</taxon>
        <taxon>Cypridoidea</taxon>
        <taxon>Cyprididae</taxon>
        <taxon>Notodromas</taxon>
    </lineage>
</organism>
<evidence type="ECO:0000313" key="3">
    <source>
        <dbReference type="Proteomes" id="UP000678499"/>
    </source>
</evidence>
<keyword evidence="3" id="KW-1185">Reference proteome</keyword>
<evidence type="ECO:0000256" key="1">
    <source>
        <dbReference type="SAM" id="Phobius"/>
    </source>
</evidence>
<feature type="transmembrane region" description="Helical" evidence="1">
    <location>
        <begin position="91"/>
        <end position="111"/>
    </location>
</feature>
<accession>A0A7R9BWZ8</accession>
<reference evidence="2" key="1">
    <citation type="submission" date="2020-11" db="EMBL/GenBank/DDBJ databases">
        <authorList>
            <person name="Tran Van P."/>
        </authorList>
    </citation>
    <scope>NUCLEOTIDE SEQUENCE</scope>
</reference>
<proteinExistence type="predicted"/>
<dbReference type="EMBL" id="CAJPEX010003359">
    <property type="protein sequence ID" value="CAG0922151.1"/>
    <property type="molecule type" value="Genomic_DNA"/>
</dbReference>
<dbReference type="Proteomes" id="UP000678499">
    <property type="component" value="Unassembled WGS sequence"/>
</dbReference>
<protein>
    <submittedName>
        <fullName evidence="2">Uncharacterized protein</fullName>
    </submittedName>
</protein>
<keyword evidence="1" id="KW-1133">Transmembrane helix</keyword>